<gene>
    <name evidence="1" type="ORF">NA56DRAFT_699941</name>
</gene>
<dbReference type="AlphaFoldDB" id="A0A2J6QFT1"/>
<evidence type="ECO:0000313" key="1">
    <source>
        <dbReference type="EMBL" id="PMD25133.1"/>
    </source>
</evidence>
<name>A0A2J6QFT1_9HELO</name>
<proteinExistence type="predicted"/>
<keyword evidence="2" id="KW-1185">Reference proteome</keyword>
<sequence length="151" mass="16860">MAVGIQVIPRVEEGRLQRLWVSGTIVIHAHHDIGDGNQLSGSTLALTVKTLQLQWVFVIDSVWESFTQLQENDLGKEIRDRDTCVSCLEEGRAKRESYVSESTGILGTRLGLQEHESRNSLSQRKLSALTLRKCYIDQFNLSSFVNSLGGS</sequence>
<dbReference type="EMBL" id="KZ613471">
    <property type="protein sequence ID" value="PMD25133.1"/>
    <property type="molecule type" value="Genomic_DNA"/>
</dbReference>
<reference evidence="1 2" key="1">
    <citation type="submission" date="2016-05" db="EMBL/GenBank/DDBJ databases">
        <title>A degradative enzymes factory behind the ericoid mycorrhizal symbiosis.</title>
        <authorList>
            <consortium name="DOE Joint Genome Institute"/>
            <person name="Martino E."/>
            <person name="Morin E."/>
            <person name="Grelet G."/>
            <person name="Kuo A."/>
            <person name="Kohler A."/>
            <person name="Daghino S."/>
            <person name="Barry K."/>
            <person name="Choi C."/>
            <person name="Cichocki N."/>
            <person name="Clum A."/>
            <person name="Copeland A."/>
            <person name="Hainaut M."/>
            <person name="Haridas S."/>
            <person name="Labutti K."/>
            <person name="Lindquist E."/>
            <person name="Lipzen A."/>
            <person name="Khouja H.-R."/>
            <person name="Murat C."/>
            <person name="Ohm R."/>
            <person name="Olson A."/>
            <person name="Spatafora J."/>
            <person name="Veneault-Fourrey C."/>
            <person name="Henrissat B."/>
            <person name="Grigoriev I."/>
            <person name="Martin F."/>
            <person name="Perotto S."/>
        </authorList>
    </citation>
    <scope>NUCLEOTIDE SEQUENCE [LARGE SCALE GENOMIC DNA]</scope>
    <source>
        <strain evidence="1 2">UAMH 7357</strain>
    </source>
</reference>
<dbReference type="Proteomes" id="UP000235672">
    <property type="component" value="Unassembled WGS sequence"/>
</dbReference>
<evidence type="ECO:0000313" key="2">
    <source>
        <dbReference type="Proteomes" id="UP000235672"/>
    </source>
</evidence>
<organism evidence="1 2">
    <name type="scientific">Hyaloscypha hepaticicola</name>
    <dbReference type="NCBI Taxonomy" id="2082293"/>
    <lineage>
        <taxon>Eukaryota</taxon>
        <taxon>Fungi</taxon>
        <taxon>Dikarya</taxon>
        <taxon>Ascomycota</taxon>
        <taxon>Pezizomycotina</taxon>
        <taxon>Leotiomycetes</taxon>
        <taxon>Helotiales</taxon>
        <taxon>Hyaloscyphaceae</taxon>
        <taxon>Hyaloscypha</taxon>
    </lineage>
</organism>
<protein>
    <submittedName>
        <fullName evidence="1">Uncharacterized protein</fullName>
    </submittedName>
</protein>
<accession>A0A2J6QFT1</accession>